<dbReference type="Proteomes" id="UP000092462">
    <property type="component" value="Unassembled WGS sequence"/>
</dbReference>
<evidence type="ECO:0000256" key="1">
    <source>
        <dbReference type="SAM" id="MobiDB-lite"/>
    </source>
</evidence>
<dbReference type="EnsemblMetazoa" id="PPAI001576-RA">
    <property type="protein sequence ID" value="PPAI001576-PA"/>
    <property type="gene ID" value="PPAI001576"/>
</dbReference>
<sequence>MITRNIQTRRFYSNSRQFNQNHLVRQDEIPSNTPYPMHSTTTPVPQTSHLPENSRLVNKKLVVCKIFPDDH</sequence>
<feature type="compositionally biased region" description="Polar residues" evidence="1">
    <location>
        <begin position="29"/>
        <end position="51"/>
    </location>
</feature>
<protein>
    <submittedName>
        <fullName evidence="2">Uncharacterized protein</fullName>
    </submittedName>
</protein>
<organism evidence="2 3">
    <name type="scientific">Phlebotomus papatasi</name>
    <name type="common">Sandfly</name>
    <dbReference type="NCBI Taxonomy" id="29031"/>
    <lineage>
        <taxon>Eukaryota</taxon>
        <taxon>Metazoa</taxon>
        <taxon>Ecdysozoa</taxon>
        <taxon>Arthropoda</taxon>
        <taxon>Hexapoda</taxon>
        <taxon>Insecta</taxon>
        <taxon>Pterygota</taxon>
        <taxon>Neoptera</taxon>
        <taxon>Endopterygota</taxon>
        <taxon>Diptera</taxon>
        <taxon>Nematocera</taxon>
        <taxon>Psychodoidea</taxon>
        <taxon>Psychodidae</taxon>
        <taxon>Phlebotomus</taxon>
        <taxon>Phlebotomus</taxon>
    </lineage>
</organism>
<dbReference type="EMBL" id="AJVK01022904">
    <property type="status" value="NOT_ANNOTATED_CDS"/>
    <property type="molecule type" value="Genomic_DNA"/>
</dbReference>
<keyword evidence="3" id="KW-1185">Reference proteome</keyword>
<name>A0A1B0D2K3_PHLPP</name>
<reference evidence="2" key="1">
    <citation type="submission" date="2022-08" db="UniProtKB">
        <authorList>
            <consortium name="EnsemblMetazoa"/>
        </authorList>
    </citation>
    <scope>IDENTIFICATION</scope>
    <source>
        <strain evidence="2">Israel</strain>
    </source>
</reference>
<dbReference type="VEuPathDB" id="VectorBase:PPAI001576"/>
<feature type="region of interest" description="Disordered" evidence="1">
    <location>
        <begin position="29"/>
        <end position="53"/>
    </location>
</feature>
<evidence type="ECO:0000313" key="2">
    <source>
        <dbReference type="EnsemblMetazoa" id="PPAI001576-PA"/>
    </source>
</evidence>
<evidence type="ECO:0000313" key="3">
    <source>
        <dbReference type="Proteomes" id="UP000092462"/>
    </source>
</evidence>
<accession>A0A1B0D2K3</accession>
<dbReference type="AlphaFoldDB" id="A0A1B0D2K3"/>
<proteinExistence type="predicted"/>